<feature type="domain" description="RecX third three-helical" evidence="6">
    <location>
        <begin position="270"/>
        <end position="313"/>
    </location>
</feature>
<evidence type="ECO:0000259" key="7">
    <source>
        <dbReference type="Pfam" id="PF21982"/>
    </source>
</evidence>
<reference evidence="8" key="1">
    <citation type="submission" date="2019-10" db="EMBL/GenBank/DDBJ databases">
        <authorList>
            <person name="Zhang R."/>
            <person name="Pan Y."/>
            <person name="Wang J."/>
            <person name="Ma R."/>
            <person name="Yu S."/>
        </authorList>
    </citation>
    <scope>NUCLEOTIDE SEQUENCE</scope>
    <source>
        <strain evidence="8">LA-IB0</strain>
        <tissue evidence="8">Leaf</tissue>
    </source>
</reference>
<dbReference type="Pfam" id="PF02631">
    <property type="entry name" value="RecX_HTH2"/>
    <property type="match status" value="1"/>
</dbReference>
<protein>
    <recommendedName>
        <fullName evidence="3">Regulatory protein RecX</fullName>
    </recommendedName>
</protein>
<sequence>MASFSGIYGTAIRFPYRIFVIPWVKRSRCISCAKGRDYSSSFPVKYVPRKFSKTEENEGDNIPAKYSEQRINGPELNVQRDDFSKNSRRSFVNIESKNCDPPRITDMNYGLNLETGEEIEGDFMAVNDEFIEEPDEIVEDNSKICLGLQTGNSLPDVEKSAIQLLASRAYTALELKKKLQGKRYPLEIVDAVLTDFQIRGLINDCLYAETFSRSRWSSSSWGPRRIKQALFKKGVSEVDAEKAIKLVFGENEEADRDQNSGIAMSKLSIDQLYVQASKQWQRSHGAPQETRKSRIVRWLQYRGFNWSVIKCVLKRLESEFPS</sequence>
<dbReference type="InterPro" id="IPR053925">
    <property type="entry name" value="RecX_HTH_3rd"/>
</dbReference>
<feature type="domain" description="RecX first three-helical" evidence="7">
    <location>
        <begin position="160"/>
        <end position="194"/>
    </location>
</feature>
<dbReference type="Pfam" id="PF21982">
    <property type="entry name" value="RecX_HTH1"/>
    <property type="match status" value="1"/>
</dbReference>
<dbReference type="GO" id="GO:0006282">
    <property type="term" value="P:regulation of DNA repair"/>
    <property type="evidence" value="ECO:0007669"/>
    <property type="project" value="InterPro"/>
</dbReference>
<dbReference type="PANTHER" id="PTHR33602">
    <property type="entry name" value="REGULATORY PROTEIN RECX FAMILY PROTEIN"/>
    <property type="match status" value="1"/>
</dbReference>
<dbReference type="Pfam" id="PF21981">
    <property type="entry name" value="RecX_HTH3"/>
    <property type="match status" value="1"/>
</dbReference>
<dbReference type="InterPro" id="IPR003783">
    <property type="entry name" value="Regulatory_RecX"/>
</dbReference>
<dbReference type="GO" id="GO:0005737">
    <property type="term" value="C:cytoplasm"/>
    <property type="evidence" value="ECO:0007669"/>
    <property type="project" value="UniProtKB-SubCell"/>
</dbReference>
<dbReference type="InterPro" id="IPR053924">
    <property type="entry name" value="RecX_HTH_2nd"/>
</dbReference>
<dbReference type="AlphaFoldDB" id="A0AAV6Y3C5"/>
<proteinExistence type="inferred from homology"/>
<comment type="caution">
    <text evidence="8">The sequence shown here is derived from an EMBL/GenBank/DDBJ whole genome shotgun (WGS) entry which is preliminary data.</text>
</comment>
<evidence type="ECO:0000313" key="9">
    <source>
        <dbReference type="Proteomes" id="UP000826271"/>
    </source>
</evidence>
<evidence type="ECO:0000256" key="1">
    <source>
        <dbReference type="ARBA" id="ARBA00004496"/>
    </source>
</evidence>
<comment type="subcellular location">
    <subcellularLocation>
        <location evidence="1">Cytoplasm</location>
    </subcellularLocation>
</comment>
<gene>
    <name evidence="8" type="ORF">BUALT_Bualt03G0102500</name>
</gene>
<evidence type="ECO:0000259" key="6">
    <source>
        <dbReference type="Pfam" id="PF21981"/>
    </source>
</evidence>
<organism evidence="8 9">
    <name type="scientific">Buddleja alternifolia</name>
    <dbReference type="NCBI Taxonomy" id="168488"/>
    <lineage>
        <taxon>Eukaryota</taxon>
        <taxon>Viridiplantae</taxon>
        <taxon>Streptophyta</taxon>
        <taxon>Embryophyta</taxon>
        <taxon>Tracheophyta</taxon>
        <taxon>Spermatophyta</taxon>
        <taxon>Magnoliopsida</taxon>
        <taxon>eudicotyledons</taxon>
        <taxon>Gunneridae</taxon>
        <taxon>Pentapetalae</taxon>
        <taxon>asterids</taxon>
        <taxon>lamiids</taxon>
        <taxon>Lamiales</taxon>
        <taxon>Scrophulariaceae</taxon>
        <taxon>Buddlejeae</taxon>
        <taxon>Buddleja</taxon>
    </lineage>
</organism>
<dbReference type="InterPro" id="IPR053926">
    <property type="entry name" value="RecX_HTH_1st"/>
</dbReference>
<dbReference type="Proteomes" id="UP000826271">
    <property type="component" value="Unassembled WGS sequence"/>
</dbReference>
<dbReference type="InterPro" id="IPR036388">
    <property type="entry name" value="WH-like_DNA-bd_sf"/>
</dbReference>
<evidence type="ECO:0000313" key="8">
    <source>
        <dbReference type="EMBL" id="KAG8385990.1"/>
    </source>
</evidence>
<evidence type="ECO:0000256" key="2">
    <source>
        <dbReference type="ARBA" id="ARBA00009695"/>
    </source>
</evidence>
<evidence type="ECO:0000259" key="5">
    <source>
        <dbReference type="Pfam" id="PF02631"/>
    </source>
</evidence>
<evidence type="ECO:0000256" key="4">
    <source>
        <dbReference type="ARBA" id="ARBA00022490"/>
    </source>
</evidence>
<dbReference type="HAMAP" id="MF_01114">
    <property type="entry name" value="RecX"/>
    <property type="match status" value="1"/>
</dbReference>
<dbReference type="EMBL" id="WHWC01000003">
    <property type="protein sequence ID" value="KAG8385990.1"/>
    <property type="molecule type" value="Genomic_DNA"/>
</dbReference>
<evidence type="ECO:0000256" key="3">
    <source>
        <dbReference type="ARBA" id="ARBA00018111"/>
    </source>
</evidence>
<comment type="similarity">
    <text evidence="2">Belongs to the RecX family.</text>
</comment>
<dbReference type="Gene3D" id="1.10.10.10">
    <property type="entry name" value="Winged helix-like DNA-binding domain superfamily/Winged helix DNA-binding domain"/>
    <property type="match status" value="3"/>
</dbReference>
<keyword evidence="4" id="KW-0963">Cytoplasm</keyword>
<dbReference type="PANTHER" id="PTHR33602:SF1">
    <property type="entry name" value="REGULATORY PROTEIN RECX FAMILY PROTEIN"/>
    <property type="match status" value="1"/>
</dbReference>
<name>A0AAV6Y3C5_9LAMI</name>
<keyword evidence="9" id="KW-1185">Reference proteome</keyword>
<feature type="domain" description="RecX second three-helical" evidence="5">
    <location>
        <begin position="203"/>
        <end position="243"/>
    </location>
</feature>
<accession>A0AAV6Y3C5</accession>